<dbReference type="PANTHER" id="PTHR42194:SF1">
    <property type="entry name" value="UPF0276 PROTEIN HI_1600"/>
    <property type="match status" value="1"/>
</dbReference>
<evidence type="ECO:0000313" key="1">
    <source>
        <dbReference type="EMBL" id="SKC58526.1"/>
    </source>
</evidence>
<dbReference type="RefSeq" id="WP_079686321.1">
    <property type="nucleotide sequence ID" value="NZ_FUZU01000001.1"/>
</dbReference>
<protein>
    <recommendedName>
        <fullName evidence="3">DUF692 domain-containing protein</fullName>
    </recommendedName>
</protein>
<dbReference type="Proteomes" id="UP000190961">
    <property type="component" value="Unassembled WGS sequence"/>
</dbReference>
<evidence type="ECO:0000313" key="2">
    <source>
        <dbReference type="Proteomes" id="UP000190961"/>
    </source>
</evidence>
<dbReference type="Gene3D" id="3.20.20.150">
    <property type="entry name" value="Divalent-metal-dependent TIM barrel enzymes"/>
    <property type="match status" value="1"/>
</dbReference>
<sequence>MKKFSNTGGVGLIHFAGLEPVVESLSRYIDVLEIEPQASWFKESLESDSFIIDQRITSFLRDCPQPKIFHGVGFPIGGTILPHATHFKTLQEHAHILQPLYISEHLSFNKYTDAAGTIHQANFLLPPVQNEQGITAAVRNIRYYKEQIDLPFAFETGTNYLHPQPGEIPDGEFVARIAEESDSYILLDLHNLLANEKNGRQKVRDFIKQLPLERVIEIHLAGGMYYKDYYLDAHSAISSTELFDLSREIIRMLPALQNIIFEMLPENLNRTISMTDIEKQLIEMHTLWDVRGSASKQTQLQRPISDCTNTITPQHWEYTLGSILNNHAEENELTKALVSDAGTRIIQDLVFEFRASAILGSLKMTCRLIKLSIGSKNFDALLREYCATHPSDLFIFASAERFAKYLSTLNLKIPHLKTLLEFELASSYTYIDGKTRTVNFNCDPFILIESLVNYKKPVLANRVEAIYAVDIQPDDVYQKSKPLMQYNTVLHT</sequence>
<dbReference type="AlphaFoldDB" id="A0A1T5K4A9"/>
<dbReference type="InterPro" id="IPR007801">
    <property type="entry name" value="MbnB/TglH/ChrH"/>
</dbReference>
<dbReference type="OrthoDB" id="9763101at2"/>
<accession>A0A1T5K4A9</accession>
<organism evidence="1 2">
    <name type="scientific">Ohtaekwangia koreensis</name>
    <dbReference type="NCBI Taxonomy" id="688867"/>
    <lineage>
        <taxon>Bacteria</taxon>
        <taxon>Pseudomonadati</taxon>
        <taxon>Bacteroidota</taxon>
        <taxon>Cytophagia</taxon>
        <taxon>Cytophagales</taxon>
        <taxon>Fulvivirgaceae</taxon>
        <taxon>Ohtaekwangia</taxon>
    </lineage>
</organism>
<keyword evidence="2" id="KW-1185">Reference proteome</keyword>
<gene>
    <name evidence="1" type="ORF">SAMN05660236_1807</name>
</gene>
<name>A0A1T5K4A9_9BACT</name>
<reference evidence="1 2" key="1">
    <citation type="submission" date="2017-02" db="EMBL/GenBank/DDBJ databases">
        <authorList>
            <person name="Peterson S.W."/>
        </authorList>
    </citation>
    <scope>NUCLEOTIDE SEQUENCE [LARGE SCALE GENOMIC DNA]</scope>
    <source>
        <strain evidence="1 2">DSM 25262</strain>
    </source>
</reference>
<evidence type="ECO:0008006" key="3">
    <source>
        <dbReference type="Google" id="ProtNLM"/>
    </source>
</evidence>
<dbReference type="EMBL" id="FUZU01000001">
    <property type="protein sequence ID" value="SKC58526.1"/>
    <property type="molecule type" value="Genomic_DNA"/>
</dbReference>
<proteinExistence type="predicted"/>
<dbReference type="Pfam" id="PF05114">
    <property type="entry name" value="MbnB_TglH_ChrH"/>
    <property type="match status" value="1"/>
</dbReference>
<dbReference type="PANTHER" id="PTHR42194">
    <property type="entry name" value="UPF0276 PROTEIN HI_1600"/>
    <property type="match status" value="1"/>
</dbReference>
<dbReference type="STRING" id="688867.SAMN05660236_1807"/>